<keyword evidence="3" id="KW-1185">Reference proteome</keyword>
<dbReference type="InterPro" id="IPR002789">
    <property type="entry name" value="HerA_central"/>
</dbReference>
<dbReference type="AlphaFoldDB" id="A0A239F6B5"/>
<gene>
    <name evidence="2" type="ORF">SAMN06295912_10883</name>
</gene>
<accession>A0A239F6B5</accession>
<sequence>MNDMSMFRPLEKAPDETAVQIGRLMEIAGSSSQISLDAQMLASLQESADPSIAMSGQVGSQVKIRVGQRWLIANVRSLRLADADSDLILGHIDFLGEGEEDRFTGRLLNFRRGVTRYPTPGSRVHPVSSNDMKQMYAADERAHIEIGTIYPTEDIRGALYIDALLGKHFALLGSTGTGKSTSAALILHRICRSAPEGHVVMIDPHGEYSAAFKGIGEIFDVGNLAMPYWLMNFEEHAEVFITSTGADRQMDSDILAKCLLAARAKNRAAEGVSKLTVDSPIPYLLSDLLNILQTEMGKMDKAGGTAPYLRVKTKIEEIKADPRYAFMFSGMLVADTMAQFLSKIFRLPGYGKPISIIDVSGVPNEITSTVVAVLARTVFDYAIWSRGEAQRPILLVCEEAHRYIPSDRVTTGSSVRKILERIAKEGRKYGVSLGLITQRPSDLAEGVLSQCGTIIAMRLNNDRDQAYVKSAMPEGARGFLDSIPALRNREAIICGEGVAIPIRVALDDLEPEKRPASTDPIFSELWTQVGGEDQILARVIKRWRSQGK</sequence>
<dbReference type="PANTHER" id="PTHR42957">
    <property type="entry name" value="HELICASE MJ1565-RELATED"/>
    <property type="match status" value="1"/>
</dbReference>
<evidence type="ECO:0000313" key="3">
    <source>
        <dbReference type="Proteomes" id="UP000198281"/>
    </source>
</evidence>
<dbReference type="InterPro" id="IPR027417">
    <property type="entry name" value="P-loop_NTPase"/>
</dbReference>
<dbReference type="Proteomes" id="UP000198281">
    <property type="component" value="Unassembled WGS sequence"/>
</dbReference>
<organism evidence="2 3">
    <name type="scientific">Edaphosphingomonas laterariae</name>
    <dbReference type="NCBI Taxonomy" id="861865"/>
    <lineage>
        <taxon>Bacteria</taxon>
        <taxon>Pseudomonadati</taxon>
        <taxon>Pseudomonadota</taxon>
        <taxon>Alphaproteobacteria</taxon>
        <taxon>Sphingomonadales</taxon>
        <taxon>Rhizorhabdaceae</taxon>
        <taxon>Edaphosphingomonas</taxon>
    </lineage>
</organism>
<dbReference type="InterPro" id="IPR008571">
    <property type="entry name" value="HerA-like"/>
</dbReference>
<name>A0A239F6B5_9SPHN</name>
<protein>
    <recommendedName>
        <fullName evidence="1">Helicase HerA central domain-containing protein</fullName>
    </recommendedName>
</protein>
<dbReference type="SUPFAM" id="SSF52540">
    <property type="entry name" value="P-loop containing nucleoside triphosphate hydrolases"/>
    <property type="match status" value="1"/>
</dbReference>
<dbReference type="RefSeq" id="WP_089219374.1">
    <property type="nucleotide sequence ID" value="NZ_FZOS01000008.1"/>
</dbReference>
<feature type="domain" description="Helicase HerA central" evidence="1">
    <location>
        <begin position="144"/>
        <end position="378"/>
    </location>
</feature>
<dbReference type="CDD" id="cd01127">
    <property type="entry name" value="TrwB_TraG_TraD_VirD4"/>
    <property type="match status" value="1"/>
</dbReference>
<dbReference type="Pfam" id="PF01935">
    <property type="entry name" value="DUF87"/>
    <property type="match status" value="1"/>
</dbReference>
<proteinExistence type="predicted"/>
<evidence type="ECO:0000313" key="2">
    <source>
        <dbReference type="EMBL" id="SNS52337.1"/>
    </source>
</evidence>
<reference evidence="3" key="1">
    <citation type="submission" date="2017-06" db="EMBL/GenBank/DDBJ databases">
        <authorList>
            <person name="Varghese N."/>
            <person name="Submissions S."/>
        </authorList>
    </citation>
    <scope>NUCLEOTIDE SEQUENCE [LARGE SCALE GENOMIC DNA]</scope>
    <source>
        <strain evidence="3">LNB2</strain>
    </source>
</reference>
<dbReference type="PANTHER" id="PTHR42957:SF1">
    <property type="entry name" value="HELICASE MJ1565-RELATED"/>
    <property type="match status" value="1"/>
</dbReference>
<dbReference type="EMBL" id="FZOS01000008">
    <property type="protein sequence ID" value="SNS52337.1"/>
    <property type="molecule type" value="Genomic_DNA"/>
</dbReference>
<dbReference type="OrthoDB" id="9806951at2"/>
<evidence type="ECO:0000259" key="1">
    <source>
        <dbReference type="Pfam" id="PF01935"/>
    </source>
</evidence>
<dbReference type="Gene3D" id="3.40.50.300">
    <property type="entry name" value="P-loop containing nucleotide triphosphate hydrolases"/>
    <property type="match status" value="2"/>
</dbReference>